<protein>
    <submittedName>
        <fullName evidence="2">Uncharacterized protein</fullName>
    </submittedName>
</protein>
<dbReference type="EMBL" id="CAJVRM010000052">
    <property type="protein sequence ID" value="CAG8972683.1"/>
    <property type="molecule type" value="Genomic_DNA"/>
</dbReference>
<name>A0A9N9LEM9_9HELO</name>
<dbReference type="Proteomes" id="UP000701801">
    <property type="component" value="Unassembled WGS sequence"/>
</dbReference>
<comment type="caution">
    <text evidence="2">The sequence shown here is derived from an EMBL/GenBank/DDBJ whole genome shotgun (WGS) entry which is preliminary data.</text>
</comment>
<keyword evidence="3" id="KW-1185">Reference proteome</keyword>
<evidence type="ECO:0000256" key="1">
    <source>
        <dbReference type="SAM" id="MobiDB-lite"/>
    </source>
</evidence>
<evidence type="ECO:0000313" key="2">
    <source>
        <dbReference type="EMBL" id="CAG8972683.1"/>
    </source>
</evidence>
<dbReference type="AlphaFoldDB" id="A0A9N9LEM9"/>
<accession>A0A9N9LEM9</accession>
<proteinExistence type="predicted"/>
<organism evidence="2 3">
    <name type="scientific">Hymenoscyphus albidus</name>
    <dbReference type="NCBI Taxonomy" id="595503"/>
    <lineage>
        <taxon>Eukaryota</taxon>
        <taxon>Fungi</taxon>
        <taxon>Dikarya</taxon>
        <taxon>Ascomycota</taxon>
        <taxon>Pezizomycotina</taxon>
        <taxon>Leotiomycetes</taxon>
        <taxon>Helotiales</taxon>
        <taxon>Helotiaceae</taxon>
        <taxon>Hymenoscyphus</taxon>
    </lineage>
</organism>
<sequence>MADQSNLSPLTISLPLTACLVSFFVLGQTLTTYTSAYLAAPDEINTFIDAVDFSIQENESYDRDVGKLQRLDDKLRMGKLLREIQKSGDDLREELNRLLIDGGGTTLRPSTRLLWAAKRGRLEERMRRLDLLRMRFLVVYMGLIAANSTDQPAPKDPEKIERPKWPVRNLTQELQESVKRKPPMRRLTTQAMGHNDSVGEMPKMGWMGVVAELQSSPLMQRRHASIENAMSPMSSPMSPRTPRTPG</sequence>
<evidence type="ECO:0000313" key="3">
    <source>
        <dbReference type="Proteomes" id="UP000701801"/>
    </source>
</evidence>
<reference evidence="2" key="1">
    <citation type="submission" date="2021-07" db="EMBL/GenBank/DDBJ databases">
        <authorList>
            <person name="Durling M."/>
        </authorList>
    </citation>
    <scope>NUCLEOTIDE SEQUENCE</scope>
</reference>
<feature type="compositionally biased region" description="Low complexity" evidence="1">
    <location>
        <begin position="230"/>
        <end position="246"/>
    </location>
</feature>
<feature type="region of interest" description="Disordered" evidence="1">
    <location>
        <begin position="227"/>
        <end position="246"/>
    </location>
</feature>
<gene>
    <name evidence="2" type="ORF">HYALB_00010846</name>
</gene>
<dbReference type="OrthoDB" id="3757673at2759"/>